<dbReference type="EMBL" id="CP007145">
    <property type="protein sequence ID" value="AHJ99158.1"/>
    <property type="molecule type" value="Genomic_DNA"/>
</dbReference>
<name>W8F2J5_9BACT</name>
<keyword evidence="3" id="KW-1185">Reference proteome</keyword>
<feature type="region of interest" description="Disordered" evidence="1">
    <location>
        <begin position="1"/>
        <end position="41"/>
    </location>
</feature>
<proteinExistence type="predicted"/>
<gene>
    <name evidence="2" type="ORF">Hsw_3563</name>
</gene>
<dbReference type="KEGG" id="hsw:Hsw_3563"/>
<feature type="compositionally biased region" description="Polar residues" evidence="1">
    <location>
        <begin position="24"/>
        <end position="41"/>
    </location>
</feature>
<evidence type="ECO:0000256" key="1">
    <source>
        <dbReference type="SAM" id="MobiDB-lite"/>
    </source>
</evidence>
<reference evidence="2 3" key="1">
    <citation type="submission" date="2014-01" db="EMBL/GenBank/DDBJ databases">
        <title>Complete genome sequence of ionizing-radiation resistance bacterium Hymenobacter swuensis DY53.</title>
        <authorList>
            <person name="Jung J.-H."/>
            <person name="Jeong S.-W."/>
            <person name="Joe M.-H."/>
            <person name="Cho y.-j."/>
            <person name="Kim M.-K."/>
            <person name="Lim S.-Y."/>
        </authorList>
    </citation>
    <scope>NUCLEOTIDE SEQUENCE [LARGE SCALE GENOMIC DNA]</scope>
    <source>
        <strain evidence="2 3">DY53</strain>
    </source>
</reference>
<dbReference type="HOGENOM" id="CLU_3271278_0_0_10"/>
<dbReference type="AlphaFoldDB" id="W8F2J5"/>
<dbReference type="Proteomes" id="UP000019423">
    <property type="component" value="Chromosome"/>
</dbReference>
<dbReference type="STRING" id="1227739.Hsw_3563"/>
<evidence type="ECO:0000313" key="3">
    <source>
        <dbReference type="Proteomes" id="UP000019423"/>
    </source>
</evidence>
<organism evidence="2 3">
    <name type="scientific">Hymenobacter swuensis DY53</name>
    <dbReference type="NCBI Taxonomy" id="1227739"/>
    <lineage>
        <taxon>Bacteria</taxon>
        <taxon>Pseudomonadati</taxon>
        <taxon>Bacteroidota</taxon>
        <taxon>Cytophagia</taxon>
        <taxon>Cytophagales</taxon>
        <taxon>Hymenobacteraceae</taxon>
        <taxon>Hymenobacter</taxon>
    </lineage>
</organism>
<protein>
    <submittedName>
        <fullName evidence="2">Uncharacterized protein</fullName>
    </submittedName>
</protein>
<accession>W8F2J5</accession>
<sequence>MKKMGLIFGPATRLAVGPALGRTGQRNDVGTTSASDNRPDG</sequence>
<evidence type="ECO:0000313" key="2">
    <source>
        <dbReference type="EMBL" id="AHJ99158.1"/>
    </source>
</evidence>
<dbReference type="PATRIC" id="fig|1227739.3.peg.3720"/>